<keyword evidence="8 9" id="KW-0326">Glycosidase</keyword>
<proteinExistence type="inferred from homology"/>
<dbReference type="Gene3D" id="2.60.40.2030">
    <property type="match status" value="1"/>
</dbReference>
<dbReference type="InterPro" id="IPR002772">
    <property type="entry name" value="Glyco_hydro_3_C"/>
</dbReference>
<dbReference type="PANTHER" id="PTHR30620">
    <property type="entry name" value="PERIPLASMIC BETA-GLUCOSIDASE-RELATED"/>
    <property type="match status" value="1"/>
</dbReference>
<evidence type="ECO:0000256" key="8">
    <source>
        <dbReference type="ARBA" id="ARBA00023295"/>
    </source>
</evidence>
<comment type="similarity">
    <text evidence="2 9">Belongs to the glycosyl hydrolase 3 family.</text>
</comment>
<accession>A0ABQ3PJ29</accession>
<dbReference type="SUPFAM" id="SSF141072">
    <property type="entry name" value="CalX-like"/>
    <property type="match status" value="1"/>
</dbReference>
<dbReference type="PANTHER" id="PTHR30620:SF16">
    <property type="entry name" value="LYSOSOMAL BETA GLUCOSIDASE"/>
    <property type="match status" value="1"/>
</dbReference>
<protein>
    <recommendedName>
        <fullName evidence="3">beta-glucosidase</fullName>
        <ecNumber evidence="3">3.2.1.21</ecNumber>
    </recommendedName>
</protein>
<dbReference type="PROSITE" id="PS00775">
    <property type="entry name" value="GLYCOSYL_HYDROL_F3"/>
    <property type="match status" value="1"/>
</dbReference>
<dbReference type="SUPFAM" id="SSF52279">
    <property type="entry name" value="Beta-D-glucan exohydrolase, C-terminal domain"/>
    <property type="match status" value="1"/>
</dbReference>
<gene>
    <name evidence="15" type="ORF">Shyd_64000</name>
</gene>
<feature type="domain" description="Calx-beta" evidence="13">
    <location>
        <begin position="315"/>
        <end position="391"/>
    </location>
</feature>
<evidence type="ECO:0000259" key="12">
    <source>
        <dbReference type="Pfam" id="PF01915"/>
    </source>
</evidence>
<feature type="region of interest" description="Disordered" evidence="10">
    <location>
        <begin position="1"/>
        <end position="70"/>
    </location>
</feature>
<feature type="domain" description="CBM11" evidence="14">
    <location>
        <begin position="105"/>
        <end position="287"/>
    </location>
</feature>
<comment type="catalytic activity">
    <reaction evidence="1">
        <text>Hydrolysis of terminal, non-reducing beta-D-glucosyl residues with release of beta-D-glucose.</text>
        <dbReference type="EC" id="3.2.1.21"/>
    </reaction>
</comment>
<dbReference type="EMBL" id="BNDW01000068">
    <property type="protein sequence ID" value="GHI25029.1"/>
    <property type="molecule type" value="Genomic_DNA"/>
</dbReference>
<dbReference type="Pfam" id="PF03160">
    <property type="entry name" value="Calx-beta"/>
    <property type="match status" value="1"/>
</dbReference>
<dbReference type="InterPro" id="IPR001764">
    <property type="entry name" value="Glyco_hydro_3_N"/>
</dbReference>
<dbReference type="InterPro" id="IPR036881">
    <property type="entry name" value="Glyco_hydro_3_C_sf"/>
</dbReference>
<keyword evidence="16" id="KW-1185">Reference proteome</keyword>
<evidence type="ECO:0000259" key="14">
    <source>
        <dbReference type="Pfam" id="PF03425"/>
    </source>
</evidence>
<feature type="domain" description="Glycoside hydrolase family 3 C-terminal" evidence="12">
    <location>
        <begin position="801"/>
        <end position="1000"/>
    </location>
</feature>
<dbReference type="InterPro" id="IPR003644">
    <property type="entry name" value="Calx_beta"/>
</dbReference>
<name>A0ABQ3PJ29_9ACTN</name>
<dbReference type="SUPFAM" id="SSF49785">
    <property type="entry name" value="Galactose-binding domain-like"/>
    <property type="match status" value="1"/>
</dbReference>
<evidence type="ECO:0000256" key="6">
    <source>
        <dbReference type="ARBA" id="ARBA00022801"/>
    </source>
</evidence>
<keyword evidence="5" id="KW-0677">Repeat</keyword>
<evidence type="ECO:0000256" key="4">
    <source>
        <dbReference type="ARBA" id="ARBA00022729"/>
    </source>
</evidence>
<dbReference type="Proteomes" id="UP001052739">
    <property type="component" value="Unassembled WGS sequence"/>
</dbReference>
<sequence>MDPPGVLTRPGPPRPVRPGPVRPDPVPSGAVPTDPVPTRGGRGATPPLPPPPHLRLQEHRMPHPHHRRRARARGVAATAVTALIAGFVGAGPSSAAGADDEPPPRAVDRFEGEVPFAGPPAEGIFTWGGDADDHPALALAERADAPEGDKVLEGRYDISAWGGFTHDFAFDEPAEDWTAHRGIRFWWYGQNTAPLPPGSGKRINFELKDGGANGEASELWTTSFTDDWEGWHLVELPFSSFAYRADYQPVGGIDQVLGLDRMWGYALTLPTGAPGSFALDGVELYGKADPALTAQVVTGAAVHPVAEGSAARIDVTLNTTGAAPTDQPVTVTYATDDDGPAEAGKDYRPVAGSLVFPAGTPSGTTRSITVETVRDRSGEEAEAIPVRLTVEGAKAPAEDPVVVVDAHGLPYLDARLPVKRRVADLLSRMTLAEKAGQMTQAERNALRAPGDIAGYALGSLLSGGGSVPSPNTPEAWARMVDGYQLRTRATRLQIPLVYGVDAVHGHNNVAGATIMPHNVGIGASRDPGLAARTGAVTAKEVRATGVPWDFAPCLCVSRDERWGRSYEAFGEDPALVTAMETVIQGMQGAADGRDLDRNDKVLTSAKHFVGDGGTEFGSSTTGSYTIDQGVTRVTREELEAVHLAPFAEAVKRGAGTVMPSYSSVDVIGDDLGPVKMHANAELINGVLKDRMGFEGFVISDWQAIDQIPGDYPSDVRTSVNAGLDMIMVPTNYQDFTRTLVAEVEAGRIPAPRIDDAVSRILTQKFRLGLFEKPYADTTHLPSVGSAEHRAVAREAAAASQVLLKNDGGVLPLKASQKVYVAGSNADDLGNQTGGWTISWQGGSGRRTTGTTILEGMRKTAPGLTWSKDASAPVEGYDAGVVVVGETPYAEGVGDVGNGHDLELSAADRAAVDRVCAAMPCAVLVVSGRPQLVGDLLPGIDALVASWLPGTEGDGVADVLYGRKPFTGQLPVTWPRSEAQLPINVGDASYAPQYPYGWGLTTLTEAPRGGEATLKALGLAARVLQAAGRGDSPEARRLVARARLLVQDRIGQEVTEAVAKPFAEADHRLLSGDPAGAVARLTAAYRAAG</sequence>
<dbReference type="Gene3D" id="3.20.20.300">
    <property type="entry name" value="Glycoside hydrolase, family 3, N-terminal domain"/>
    <property type="match status" value="1"/>
</dbReference>
<keyword evidence="4" id="KW-0732">Signal</keyword>
<evidence type="ECO:0000256" key="1">
    <source>
        <dbReference type="ARBA" id="ARBA00000448"/>
    </source>
</evidence>
<evidence type="ECO:0000256" key="7">
    <source>
        <dbReference type="ARBA" id="ARBA00022837"/>
    </source>
</evidence>
<dbReference type="InterPro" id="IPR038081">
    <property type="entry name" value="CalX-like_sf"/>
</dbReference>
<evidence type="ECO:0000256" key="10">
    <source>
        <dbReference type="SAM" id="MobiDB-lite"/>
    </source>
</evidence>
<organism evidence="15 16">
    <name type="scientific">Streptomyces hydrogenans</name>
    <dbReference type="NCBI Taxonomy" id="1873719"/>
    <lineage>
        <taxon>Bacteria</taxon>
        <taxon>Bacillati</taxon>
        <taxon>Actinomycetota</taxon>
        <taxon>Actinomycetes</taxon>
        <taxon>Kitasatosporales</taxon>
        <taxon>Streptomycetaceae</taxon>
        <taxon>Streptomyces</taxon>
    </lineage>
</organism>
<dbReference type="InterPro" id="IPR019800">
    <property type="entry name" value="Glyco_hydro_3_AS"/>
</dbReference>
<dbReference type="InterPro" id="IPR017853">
    <property type="entry name" value="GH"/>
</dbReference>
<evidence type="ECO:0000256" key="9">
    <source>
        <dbReference type="RuleBase" id="RU361161"/>
    </source>
</evidence>
<evidence type="ECO:0000313" key="15">
    <source>
        <dbReference type="EMBL" id="GHI25029.1"/>
    </source>
</evidence>
<dbReference type="Pfam" id="PF00933">
    <property type="entry name" value="Glyco_hydro_3"/>
    <property type="match status" value="1"/>
</dbReference>
<keyword evidence="6 9" id="KW-0378">Hydrolase</keyword>
<evidence type="ECO:0000256" key="2">
    <source>
        <dbReference type="ARBA" id="ARBA00005336"/>
    </source>
</evidence>
<dbReference type="InterPro" id="IPR008979">
    <property type="entry name" value="Galactose-bd-like_sf"/>
</dbReference>
<dbReference type="InterPro" id="IPR036962">
    <property type="entry name" value="Glyco_hydro_3_N_sf"/>
</dbReference>
<evidence type="ECO:0000256" key="5">
    <source>
        <dbReference type="ARBA" id="ARBA00022737"/>
    </source>
</evidence>
<dbReference type="Gene3D" id="3.40.50.1700">
    <property type="entry name" value="Glycoside hydrolase family 3 C-terminal domain"/>
    <property type="match status" value="1"/>
</dbReference>
<evidence type="ECO:0000259" key="13">
    <source>
        <dbReference type="Pfam" id="PF03160"/>
    </source>
</evidence>
<dbReference type="InterPro" id="IPR005087">
    <property type="entry name" value="CBM11"/>
</dbReference>
<reference evidence="15" key="1">
    <citation type="submission" date="2024-05" db="EMBL/GenBank/DDBJ databases">
        <title>Whole genome shotgun sequence of Streptomyces hydrogenans NBRC 13475.</title>
        <authorList>
            <person name="Komaki H."/>
            <person name="Tamura T."/>
        </authorList>
    </citation>
    <scope>NUCLEOTIDE SEQUENCE</scope>
    <source>
        <strain evidence="15">NBRC 13475</strain>
    </source>
</reference>
<keyword evidence="7" id="KW-0106">Calcium</keyword>
<evidence type="ECO:0000313" key="16">
    <source>
        <dbReference type="Proteomes" id="UP001052739"/>
    </source>
</evidence>
<evidence type="ECO:0000259" key="11">
    <source>
        <dbReference type="Pfam" id="PF00933"/>
    </source>
</evidence>
<dbReference type="PRINTS" id="PR00133">
    <property type="entry name" value="GLHYDRLASE3"/>
</dbReference>
<evidence type="ECO:0000256" key="3">
    <source>
        <dbReference type="ARBA" id="ARBA00012744"/>
    </source>
</evidence>
<dbReference type="Gene3D" id="2.60.120.430">
    <property type="entry name" value="Galactose-binding lectin"/>
    <property type="match status" value="1"/>
</dbReference>
<comment type="caution">
    <text evidence="15">The sequence shown here is derived from an EMBL/GenBank/DDBJ whole genome shotgun (WGS) entry which is preliminary data.</text>
</comment>
<dbReference type="EC" id="3.2.1.21" evidence="3"/>
<dbReference type="Pfam" id="PF01915">
    <property type="entry name" value="Glyco_hydro_3_C"/>
    <property type="match status" value="1"/>
</dbReference>
<dbReference type="InterPro" id="IPR051915">
    <property type="entry name" value="Cellulose_Degrad_GH3"/>
</dbReference>
<dbReference type="SUPFAM" id="SSF51445">
    <property type="entry name" value="(Trans)glycosidases"/>
    <property type="match status" value="1"/>
</dbReference>
<dbReference type="Pfam" id="PF03425">
    <property type="entry name" value="CBM_11"/>
    <property type="match status" value="1"/>
</dbReference>
<feature type="domain" description="Glycoside hydrolase family 3 N-terminal" evidence="11">
    <location>
        <begin position="430"/>
        <end position="762"/>
    </location>
</feature>
<feature type="compositionally biased region" description="Pro residues" evidence="10">
    <location>
        <begin position="10"/>
        <end position="26"/>
    </location>
</feature>